<evidence type="ECO:0000256" key="2">
    <source>
        <dbReference type="SAM" id="MobiDB-lite"/>
    </source>
</evidence>
<feature type="compositionally biased region" description="Low complexity" evidence="2">
    <location>
        <begin position="1"/>
        <end position="19"/>
    </location>
</feature>
<evidence type="ECO:0000256" key="1">
    <source>
        <dbReference type="SAM" id="Coils"/>
    </source>
</evidence>
<dbReference type="OMA" id="RRYGSTW"/>
<proteinExistence type="predicted"/>
<evidence type="ECO:0000313" key="4">
    <source>
        <dbReference type="EMBL" id="CCC70666.1"/>
    </source>
</evidence>
<organism evidence="4 5">
    <name type="scientific">Naumovozyma castellii</name>
    <name type="common">Yeast</name>
    <name type="synonym">Saccharomyces castellii</name>
    <dbReference type="NCBI Taxonomy" id="27288"/>
    <lineage>
        <taxon>Eukaryota</taxon>
        <taxon>Fungi</taxon>
        <taxon>Dikarya</taxon>
        <taxon>Ascomycota</taxon>
        <taxon>Saccharomycotina</taxon>
        <taxon>Saccharomycetes</taxon>
        <taxon>Saccharomycetales</taxon>
        <taxon>Saccharomycetaceae</taxon>
        <taxon>Naumovozyma</taxon>
    </lineage>
</organism>
<name>G0VGP5_NAUCA</name>
<feature type="domain" description="Transcription activator GCR1-like" evidence="3">
    <location>
        <begin position="289"/>
        <end position="375"/>
    </location>
</feature>
<feature type="region of interest" description="Disordered" evidence="2">
    <location>
        <begin position="179"/>
        <end position="199"/>
    </location>
</feature>
<dbReference type="Proteomes" id="UP000001640">
    <property type="component" value="Chromosome 6"/>
</dbReference>
<reference key="2">
    <citation type="submission" date="2011-08" db="EMBL/GenBank/DDBJ databases">
        <title>Genome sequence of Naumovozyma castellii.</title>
        <authorList>
            <person name="Gordon J.L."/>
            <person name="Armisen D."/>
            <person name="Proux-Wera E."/>
            <person name="OhEigeartaigh S.S."/>
            <person name="Byrne K.P."/>
            <person name="Wolfe K.H."/>
        </authorList>
    </citation>
    <scope>NUCLEOTIDE SEQUENCE</scope>
    <source>
        <strain>Type strain:CBS 4309</strain>
    </source>
</reference>
<dbReference type="PANTHER" id="PTHR37784">
    <property type="entry name" value="PROTEIN MSN1"/>
    <property type="match status" value="1"/>
</dbReference>
<dbReference type="HOGENOM" id="CLU_044103_0_0_1"/>
<keyword evidence="1" id="KW-0175">Coiled coil</keyword>
<dbReference type="GO" id="GO:0000785">
    <property type="term" value="C:chromatin"/>
    <property type="evidence" value="ECO:0007669"/>
    <property type="project" value="EnsemblFungi"/>
</dbReference>
<protein>
    <recommendedName>
        <fullName evidence="3">Transcription activator GCR1-like domain-containing protein</fullName>
    </recommendedName>
</protein>
<reference evidence="4 5" key="1">
    <citation type="journal article" date="2011" name="Proc. Natl. Acad. Sci. U.S.A.">
        <title>Evolutionary erosion of yeast sex chromosomes by mating-type switching accidents.</title>
        <authorList>
            <person name="Gordon J.L."/>
            <person name="Armisen D."/>
            <person name="Proux-Wera E."/>
            <person name="Oheigeartaigh S.S."/>
            <person name="Byrne K.P."/>
            <person name="Wolfe K.H."/>
        </authorList>
    </citation>
    <scope>NUCLEOTIDE SEQUENCE [LARGE SCALE GENOMIC DNA]</scope>
    <source>
        <strain evidence="5">ATCC 76901 / BCRC 22586 / CBS 4309 / NBRC 1992 / NRRL Y-12630</strain>
    </source>
</reference>
<gene>
    <name evidence="4" type="primary">NCAS0F01820</name>
    <name evidence="4" type="ordered locus">NCAS_0F01820</name>
</gene>
<dbReference type="InParanoid" id="G0VGP5"/>
<dbReference type="STRING" id="1064592.G0VGP5"/>
<feature type="compositionally biased region" description="Polar residues" evidence="2">
    <location>
        <begin position="179"/>
        <end position="188"/>
    </location>
</feature>
<dbReference type="GeneID" id="96904314"/>
<dbReference type="GO" id="GO:0000981">
    <property type="term" value="F:DNA-binding transcription factor activity, RNA polymerase II-specific"/>
    <property type="evidence" value="ECO:0007669"/>
    <property type="project" value="TreeGrafter"/>
</dbReference>
<evidence type="ECO:0000313" key="5">
    <source>
        <dbReference type="Proteomes" id="UP000001640"/>
    </source>
</evidence>
<sequence>MFNRHSGSSSSSSSSSSDFSDSDSDSDGVYHRRPRNDRSRGADARRRRDSSADRQAADTNIGRDDADADADADVEVNIGNNAADDRSVQEPLDPLAFQTFIVDQLAKVQEQNENLSKKLTQLEKEQEEYYINQMSKMASGFKNVQRCVEDVSNLKDMFQEIVGIMTGERIRFLDHSDENVSPQDAQNINNNDSTSSSSDLDYTRRMQQYRRMEEDTQLLRTAHSLDRIGPNAIKQETSYHVPLFMERGRAGPSGNHDATIGEANETTTEPNVSSSNTASATLMEQARNYKINRALYNVIDLAREYYEGFPGKPSVMLLERRFGASWRRDSKDRVLFTKRKCIINKIDEIVKNPEKFNLPTKISRKSAIKVVENIRLGNNKFRGHACRLSLSQLYEYFSKKQDTPDDYSLELKVRGVETRRVYLMRERDETRNDIRADSSSSTSVASSTAQSIPSTSESAANTSTNANVDPAIRSSVNPSSIP</sequence>
<dbReference type="eggNOG" id="ENOG502R143">
    <property type="taxonomic scope" value="Eukaryota"/>
</dbReference>
<dbReference type="KEGG" id="ncs:NCAS_0F01820"/>
<keyword evidence="5" id="KW-1185">Reference proteome</keyword>
<feature type="region of interest" description="Disordered" evidence="2">
    <location>
        <begin position="1"/>
        <end position="70"/>
    </location>
</feature>
<dbReference type="OrthoDB" id="428577at2759"/>
<dbReference type="EMBL" id="HE576757">
    <property type="protein sequence ID" value="CCC70666.1"/>
    <property type="molecule type" value="Genomic_DNA"/>
</dbReference>
<dbReference type="Pfam" id="PF12550">
    <property type="entry name" value="GCR1_C"/>
    <property type="match status" value="1"/>
</dbReference>
<dbReference type="GO" id="GO:0060963">
    <property type="term" value="P:positive regulation of ribosomal protein gene transcription by RNA polymerase II"/>
    <property type="evidence" value="ECO:0007669"/>
    <property type="project" value="TreeGrafter"/>
</dbReference>
<feature type="region of interest" description="Disordered" evidence="2">
    <location>
        <begin position="429"/>
        <end position="482"/>
    </location>
</feature>
<dbReference type="GO" id="GO:0031503">
    <property type="term" value="P:protein-containing complex localization"/>
    <property type="evidence" value="ECO:0007669"/>
    <property type="project" value="EnsemblFungi"/>
</dbReference>
<dbReference type="AlphaFoldDB" id="G0VGP5"/>
<dbReference type="FunCoup" id="G0VGP5">
    <property type="interactions" value="42"/>
</dbReference>
<feature type="coiled-coil region" evidence="1">
    <location>
        <begin position="105"/>
        <end position="132"/>
    </location>
</feature>
<feature type="compositionally biased region" description="Low complexity" evidence="2">
    <location>
        <begin position="438"/>
        <end position="467"/>
    </location>
</feature>
<dbReference type="InterPro" id="IPR022210">
    <property type="entry name" value="TF_GCR1-like"/>
</dbReference>
<dbReference type="PANTHER" id="PTHR37784:SF4">
    <property type="entry name" value="TRANSCRIPTION FACTOR-LIKE PROTEIN EUC1"/>
    <property type="match status" value="1"/>
</dbReference>
<dbReference type="GO" id="GO:0000978">
    <property type="term" value="F:RNA polymerase II cis-regulatory region sequence-specific DNA binding"/>
    <property type="evidence" value="ECO:0007669"/>
    <property type="project" value="TreeGrafter"/>
</dbReference>
<accession>G0VGP5</accession>
<dbReference type="RefSeq" id="XP_003677021.1">
    <property type="nucleotide sequence ID" value="XM_003676973.1"/>
</dbReference>
<dbReference type="InterPro" id="IPR052146">
    <property type="entry name" value="HOT1"/>
</dbReference>
<feature type="compositionally biased region" description="Basic and acidic residues" evidence="2">
    <location>
        <begin position="36"/>
        <end position="65"/>
    </location>
</feature>
<evidence type="ECO:0000259" key="3">
    <source>
        <dbReference type="Pfam" id="PF12550"/>
    </source>
</evidence>
<feature type="compositionally biased region" description="Low complexity" evidence="2">
    <location>
        <begin position="189"/>
        <end position="199"/>
    </location>
</feature>